<name>F6HSS9_VITVI</name>
<keyword evidence="1" id="KW-0472">Membrane</keyword>
<protein>
    <recommendedName>
        <fullName evidence="4">Molybdate transporter 2</fullName>
    </recommendedName>
</protein>
<keyword evidence="3" id="KW-1185">Reference proteome</keyword>
<dbReference type="InParanoid" id="F6HSS9"/>
<dbReference type="PaxDb" id="29760-VIT_07s0129g00080.t01"/>
<evidence type="ECO:0000313" key="2">
    <source>
        <dbReference type="EMBL" id="CCB57739.1"/>
    </source>
</evidence>
<dbReference type="eggNOG" id="ENOG502QRGR">
    <property type="taxonomic scope" value="Eukaryota"/>
</dbReference>
<dbReference type="Proteomes" id="UP000009183">
    <property type="component" value="Chromosome 7"/>
</dbReference>
<keyword evidence="1" id="KW-0812">Transmembrane</keyword>
<organism evidence="2 3">
    <name type="scientific">Vitis vinifera</name>
    <name type="common">Grape</name>
    <dbReference type="NCBI Taxonomy" id="29760"/>
    <lineage>
        <taxon>Eukaryota</taxon>
        <taxon>Viridiplantae</taxon>
        <taxon>Streptophyta</taxon>
        <taxon>Embryophyta</taxon>
        <taxon>Tracheophyta</taxon>
        <taxon>Spermatophyta</taxon>
        <taxon>Magnoliopsida</taxon>
        <taxon>eudicotyledons</taxon>
        <taxon>Gunneridae</taxon>
        <taxon>Pentapetalae</taxon>
        <taxon>rosids</taxon>
        <taxon>Vitales</taxon>
        <taxon>Vitaceae</taxon>
        <taxon>Viteae</taxon>
        <taxon>Vitis</taxon>
    </lineage>
</organism>
<reference evidence="3" key="1">
    <citation type="journal article" date="2007" name="Nature">
        <title>The grapevine genome sequence suggests ancestral hexaploidization in major angiosperm phyla.</title>
        <authorList>
            <consortium name="The French-Italian Public Consortium for Grapevine Genome Characterization."/>
            <person name="Jaillon O."/>
            <person name="Aury J.-M."/>
            <person name="Noel B."/>
            <person name="Policriti A."/>
            <person name="Clepet C."/>
            <person name="Casagrande A."/>
            <person name="Choisne N."/>
            <person name="Aubourg S."/>
            <person name="Vitulo N."/>
            <person name="Jubin C."/>
            <person name="Vezzi A."/>
            <person name="Legeai F."/>
            <person name="Hugueney P."/>
            <person name="Dasilva C."/>
            <person name="Horner D."/>
            <person name="Mica E."/>
            <person name="Jublot D."/>
            <person name="Poulain J."/>
            <person name="Bruyere C."/>
            <person name="Billault A."/>
            <person name="Segurens B."/>
            <person name="Gouyvenoux M."/>
            <person name="Ugarte E."/>
            <person name="Cattonaro F."/>
            <person name="Anthouard V."/>
            <person name="Vico V."/>
            <person name="Del Fabbro C."/>
            <person name="Alaux M."/>
            <person name="Di Gaspero G."/>
            <person name="Dumas V."/>
            <person name="Felice N."/>
            <person name="Paillard S."/>
            <person name="Juman I."/>
            <person name="Moroldo M."/>
            <person name="Scalabrin S."/>
            <person name="Canaguier A."/>
            <person name="Le Clainche I."/>
            <person name="Malacrida G."/>
            <person name="Durand E."/>
            <person name="Pesole G."/>
            <person name="Laucou V."/>
            <person name="Chatelet P."/>
            <person name="Merdinoglu D."/>
            <person name="Delledonne M."/>
            <person name="Pezzotti M."/>
            <person name="Lecharny A."/>
            <person name="Scarpelli C."/>
            <person name="Artiguenave F."/>
            <person name="Pe M.E."/>
            <person name="Valle G."/>
            <person name="Morgante M."/>
            <person name="Caboche M."/>
            <person name="Adam-Blondon A.-F."/>
            <person name="Weissenbach J."/>
            <person name="Quetier F."/>
            <person name="Wincker P."/>
        </authorList>
    </citation>
    <scope>NUCLEOTIDE SEQUENCE [LARGE SCALE GENOMIC DNA]</scope>
    <source>
        <strain evidence="3">cv. Pinot noir / PN40024</strain>
    </source>
</reference>
<dbReference type="PANTHER" id="PTHR31970:SF9">
    <property type="entry name" value="MOLYBDATE TRANSPORTER 2"/>
    <property type="match status" value="1"/>
</dbReference>
<dbReference type="EMBL" id="FN596246">
    <property type="protein sequence ID" value="CCB57739.1"/>
    <property type="molecule type" value="Genomic_DNA"/>
</dbReference>
<feature type="transmembrane region" description="Helical" evidence="1">
    <location>
        <begin position="71"/>
        <end position="91"/>
    </location>
</feature>
<accession>F6HSS9</accession>
<feature type="transmembrane region" description="Helical" evidence="1">
    <location>
        <begin position="98"/>
        <end position="120"/>
    </location>
</feature>
<keyword evidence="1" id="KW-1133">Transmembrane helix</keyword>
<dbReference type="HOGENOM" id="CLU_1506038_0_0_1"/>
<dbReference type="GO" id="GO:0015098">
    <property type="term" value="F:molybdate ion transmembrane transporter activity"/>
    <property type="evidence" value="ECO:0007669"/>
    <property type="project" value="InterPro"/>
</dbReference>
<feature type="transmembrane region" description="Helical" evidence="1">
    <location>
        <begin position="140"/>
        <end position="165"/>
    </location>
</feature>
<sequence length="179" mass="19256">MRKIREKEKEKVRENLSGYSPIALFTNSVLCYTLTALPSWLTTHLPPPPLSSAPVGGGLAPSVSKPLSVELGGFVGNLGTYIPIVLTLTLVNHLDFSTTLIFTALYNISTDFLFSIPMPIQPMKSIATVAISEPLLSLPQIVVAGLSIAATLFIFGTTGLMSLLYRFIPLPIVRGVQLS</sequence>
<dbReference type="AlphaFoldDB" id="F6HSS9"/>
<dbReference type="PANTHER" id="PTHR31970">
    <property type="match status" value="1"/>
</dbReference>
<proteinExistence type="predicted"/>
<evidence type="ECO:0008006" key="4">
    <source>
        <dbReference type="Google" id="ProtNLM"/>
    </source>
</evidence>
<evidence type="ECO:0000313" key="3">
    <source>
        <dbReference type="Proteomes" id="UP000009183"/>
    </source>
</evidence>
<gene>
    <name evidence="2" type="ordered locus">VIT_07s0129g00080</name>
</gene>
<dbReference type="InterPro" id="IPR031563">
    <property type="entry name" value="MOT1/MOT2"/>
</dbReference>
<evidence type="ECO:0000256" key="1">
    <source>
        <dbReference type="SAM" id="Phobius"/>
    </source>
</evidence>
<feature type="transmembrane region" description="Helical" evidence="1">
    <location>
        <begin position="21"/>
        <end position="41"/>
    </location>
</feature>
<dbReference type="Pfam" id="PF16983">
    <property type="entry name" value="MFS_MOT1"/>
    <property type="match status" value="1"/>
</dbReference>